<evidence type="ECO:0000313" key="2">
    <source>
        <dbReference type="Proteomes" id="UP000789920"/>
    </source>
</evidence>
<dbReference type="Proteomes" id="UP000789920">
    <property type="component" value="Unassembled WGS sequence"/>
</dbReference>
<proteinExistence type="predicted"/>
<gene>
    <name evidence="1" type="ORF">RPERSI_LOCUS20088</name>
</gene>
<name>A0ACA9RJH8_9GLOM</name>
<reference evidence="1" key="1">
    <citation type="submission" date="2021-06" db="EMBL/GenBank/DDBJ databases">
        <authorList>
            <person name="Kallberg Y."/>
            <person name="Tangrot J."/>
            <person name="Rosling A."/>
        </authorList>
    </citation>
    <scope>NUCLEOTIDE SEQUENCE</scope>
    <source>
        <strain evidence="1">MA461A</strain>
    </source>
</reference>
<evidence type="ECO:0000313" key="1">
    <source>
        <dbReference type="EMBL" id="CAG8796085.1"/>
    </source>
</evidence>
<accession>A0ACA9RJH8</accession>
<organism evidence="1 2">
    <name type="scientific">Racocetra persica</name>
    <dbReference type="NCBI Taxonomy" id="160502"/>
    <lineage>
        <taxon>Eukaryota</taxon>
        <taxon>Fungi</taxon>
        <taxon>Fungi incertae sedis</taxon>
        <taxon>Mucoromycota</taxon>
        <taxon>Glomeromycotina</taxon>
        <taxon>Glomeromycetes</taxon>
        <taxon>Diversisporales</taxon>
        <taxon>Gigasporaceae</taxon>
        <taxon>Racocetra</taxon>
    </lineage>
</organism>
<sequence length="107" mass="12283">DSAIKKNLTTEEILDLHNPEVMPDSAPLVDYSEELEKYLKDSNIKWFDYSEFSEPKIIGSGGCANVYSATFQGKEYALKSLKNNFSLDYKQFKQFKREISNVLLFGI</sequence>
<dbReference type="EMBL" id="CAJVQC010056129">
    <property type="protein sequence ID" value="CAG8796085.1"/>
    <property type="molecule type" value="Genomic_DNA"/>
</dbReference>
<protein>
    <submittedName>
        <fullName evidence="1">32280_t:CDS:1</fullName>
    </submittedName>
</protein>
<keyword evidence="2" id="KW-1185">Reference proteome</keyword>
<feature type="non-terminal residue" evidence="1">
    <location>
        <position position="1"/>
    </location>
</feature>
<comment type="caution">
    <text evidence="1">The sequence shown here is derived from an EMBL/GenBank/DDBJ whole genome shotgun (WGS) entry which is preliminary data.</text>
</comment>